<reference evidence="1 2" key="1">
    <citation type="journal article" date="2012" name="J. Bacteriol.">
        <title>Twenty-one genome sequences from Pseudomonas species and 19 genome sequences from diverse bacteria isolated from the rhizosphere and endosphere of Populus deltoides.</title>
        <authorList>
            <person name="Brown S.D."/>
            <person name="Utturkar S.M."/>
            <person name="Klingeman D.M."/>
            <person name="Johnson C.M."/>
            <person name="Martin S.L."/>
            <person name="Land M.L."/>
            <person name="Lu T.Y."/>
            <person name="Schadt C.W."/>
            <person name="Doktycz M.J."/>
            <person name="Pelletier D.A."/>
        </authorList>
    </citation>
    <scope>NUCLEOTIDE SEQUENCE [LARGE SCALE GENOMIC DNA]</scope>
    <source>
        <strain evidence="1 2">CF314</strain>
    </source>
</reference>
<protein>
    <submittedName>
        <fullName evidence="1">Uncharacterized protein</fullName>
    </submittedName>
</protein>
<organism evidence="1 2">
    <name type="scientific">Chryseobacterium populi</name>
    <dbReference type="NCBI Taxonomy" id="1144316"/>
    <lineage>
        <taxon>Bacteria</taxon>
        <taxon>Pseudomonadati</taxon>
        <taxon>Bacteroidota</taxon>
        <taxon>Flavobacteriia</taxon>
        <taxon>Flavobacteriales</taxon>
        <taxon>Weeksellaceae</taxon>
        <taxon>Chryseobacterium group</taxon>
        <taxon>Chryseobacterium</taxon>
    </lineage>
</organism>
<comment type="caution">
    <text evidence="1">The sequence shown here is derived from an EMBL/GenBank/DDBJ whole genome shotgun (WGS) entry which is preliminary data.</text>
</comment>
<evidence type="ECO:0000313" key="2">
    <source>
        <dbReference type="Proteomes" id="UP000007509"/>
    </source>
</evidence>
<proteinExistence type="predicted"/>
<evidence type="ECO:0000313" key="1">
    <source>
        <dbReference type="EMBL" id="EJL72673.1"/>
    </source>
</evidence>
<gene>
    <name evidence="1" type="ORF">PMI13_01820</name>
</gene>
<dbReference type="EMBL" id="AKJY01000030">
    <property type="protein sequence ID" value="EJL72673.1"/>
    <property type="molecule type" value="Genomic_DNA"/>
</dbReference>
<dbReference type="Proteomes" id="UP000007509">
    <property type="component" value="Unassembled WGS sequence"/>
</dbReference>
<sequence>MAIIIQNQSECPICHTILYDHQNIVMFPAFISNTKDPLYLFNDAGIHYSCLKKHSSGNKALGFMEKVMFKIKPENRICDISKNLIDLPENYLFINLLTSDEKEKLYSFNIMNIDIRNISMWPDRQDFIGTAEQFLVDEKWEFMSSFNYLEYVLEKIKSCP</sequence>
<accession>J2KHT7</accession>
<dbReference type="RefSeq" id="WP_007842852.1">
    <property type="nucleotide sequence ID" value="NZ_AKJY01000030.1"/>
</dbReference>
<dbReference type="OrthoDB" id="1257558at2"/>
<keyword evidence="2" id="KW-1185">Reference proteome</keyword>
<dbReference type="AlphaFoldDB" id="J2KHT7"/>
<dbReference type="PATRIC" id="fig|1144316.3.peg.1827"/>
<name>J2KHT7_9FLAO</name>